<dbReference type="OrthoDB" id="3135357at2759"/>
<dbReference type="EMBL" id="CAFZ01000052">
    <property type="protein sequence ID" value="CCA69314.1"/>
    <property type="molecule type" value="Genomic_DNA"/>
</dbReference>
<evidence type="ECO:0000313" key="1">
    <source>
        <dbReference type="EMBL" id="CCA69314.1"/>
    </source>
</evidence>
<dbReference type="InParanoid" id="G4TDC1"/>
<organism evidence="1 2">
    <name type="scientific">Serendipita indica (strain DSM 11827)</name>
    <name type="common">Root endophyte fungus</name>
    <name type="synonym">Piriformospora indica</name>
    <dbReference type="NCBI Taxonomy" id="1109443"/>
    <lineage>
        <taxon>Eukaryota</taxon>
        <taxon>Fungi</taxon>
        <taxon>Dikarya</taxon>
        <taxon>Basidiomycota</taxon>
        <taxon>Agaricomycotina</taxon>
        <taxon>Agaricomycetes</taxon>
        <taxon>Sebacinales</taxon>
        <taxon>Serendipitaceae</taxon>
        <taxon>Serendipita</taxon>
    </lineage>
</organism>
<accession>G4TDC1</accession>
<gene>
    <name evidence="1" type="ORF">PIIN_03213</name>
</gene>
<sequence>MIHLPVEIWRYILRYAIDCPEFLYIDLVPKGRPTDEATYWASERTRNALRGVCSSWNRFLATYCHRYIRISDIFHDTVPPASLPNATRIRIDECYCLHCNTFINDHVGLISRFEHYVNSAHTGTGATTWRVEIVDAEMNDYLDVIALEPSRISNLRALWHWRGDLPDNIFSAGPPLSIMGTCADDLAKMKRLDISKIKSIHIHDINQTNLGVVHFPNLTHACLEVDLTSQTSRNRVNQVFDWLEVHGKRLETFYWIDYLSEITNSEVDKIWSLCPHMRRLHLPLNAKWTSPPSSHTLQLLRVLSFEQLSPDGYSRLPVPCSLCNHSHAGVVQFSHYLPQIAASGVGRIKIMALAWHQMFEDDNEHIFCFWTQAKSHAIDVVDISGLTFELALVAYLEEYKRRSVCK</sequence>
<name>G4TDC1_SERID</name>
<evidence type="ECO:0000313" key="2">
    <source>
        <dbReference type="Proteomes" id="UP000007148"/>
    </source>
</evidence>
<protein>
    <submittedName>
        <fullName evidence="1">Uncharacterized protein</fullName>
    </submittedName>
</protein>
<keyword evidence="2" id="KW-1185">Reference proteome</keyword>
<proteinExistence type="predicted"/>
<reference evidence="1 2" key="1">
    <citation type="journal article" date="2011" name="PLoS Pathog.">
        <title>Endophytic Life Strategies Decoded by Genome and Transcriptome Analyses of the Mutualistic Root Symbiont Piriformospora indica.</title>
        <authorList>
            <person name="Zuccaro A."/>
            <person name="Lahrmann U."/>
            <person name="Guldener U."/>
            <person name="Langen G."/>
            <person name="Pfiffi S."/>
            <person name="Biedenkopf D."/>
            <person name="Wong P."/>
            <person name="Samans B."/>
            <person name="Grimm C."/>
            <person name="Basiewicz M."/>
            <person name="Murat C."/>
            <person name="Martin F."/>
            <person name="Kogel K.H."/>
        </authorList>
    </citation>
    <scope>NUCLEOTIDE SEQUENCE [LARGE SCALE GENOMIC DNA]</scope>
    <source>
        <strain evidence="1 2">DSM 11827</strain>
    </source>
</reference>
<dbReference type="HOGENOM" id="CLU_055669_0_0_1"/>
<dbReference type="Proteomes" id="UP000007148">
    <property type="component" value="Unassembled WGS sequence"/>
</dbReference>
<dbReference type="AlphaFoldDB" id="G4TDC1"/>